<proteinExistence type="predicted"/>
<protein>
    <submittedName>
        <fullName evidence="2">Uncharacterized protein</fullName>
    </submittedName>
</protein>
<dbReference type="Proteomes" id="UP001362999">
    <property type="component" value="Unassembled WGS sequence"/>
</dbReference>
<dbReference type="EMBL" id="JAWWNJ010000004">
    <property type="protein sequence ID" value="KAK7058107.1"/>
    <property type="molecule type" value="Genomic_DNA"/>
</dbReference>
<accession>A0AAW0E214</accession>
<comment type="caution">
    <text evidence="2">The sequence shown here is derived from an EMBL/GenBank/DDBJ whole genome shotgun (WGS) entry which is preliminary data.</text>
</comment>
<keyword evidence="3" id="KW-1185">Reference proteome</keyword>
<evidence type="ECO:0000256" key="1">
    <source>
        <dbReference type="SAM" id="SignalP"/>
    </source>
</evidence>
<feature type="signal peptide" evidence="1">
    <location>
        <begin position="1"/>
        <end position="18"/>
    </location>
</feature>
<name>A0AAW0E214_9AGAR</name>
<evidence type="ECO:0000313" key="2">
    <source>
        <dbReference type="EMBL" id="KAK7058107.1"/>
    </source>
</evidence>
<reference evidence="2 3" key="1">
    <citation type="journal article" date="2024" name="J Genomics">
        <title>Draft genome sequencing and assembly of Favolaschia claudopus CIRM-BRFM 2984 isolated from oak limbs.</title>
        <authorList>
            <person name="Navarro D."/>
            <person name="Drula E."/>
            <person name="Chaduli D."/>
            <person name="Cazenave R."/>
            <person name="Ahrendt S."/>
            <person name="Wang J."/>
            <person name="Lipzen A."/>
            <person name="Daum C."/>
            <person name="Barry K."/>
            <person name="Grigoriev I.V."/>
            <person name="Favel A."/>
            <person name="Rosso M.N."/>
            <person name="Martin F."/>
        </authorList>
    </citation>
    <scope>NUCLEOTIDE SEQUENCE [LARGE SCALE GENOMIC DNA]</scope>
    <source>
        <strain evidence="2 3">CIRM-BRFM 2984</strain>
    </source>
</reference>
<organism evidence="2 3">
    <name type="scientific">Favolaschia claudopus</name>
    <dbReference type="NCBI Taxonomy" id="2862362"/>
    <lineage>
        <taxon>Eukaryota</taxon>
        <taxon>Fungi</taxon>
        <taxon>Dikarya</taxon>
        <taxon>Basidiomycota</taxon>
        <taxon>Agaricomycotina</taxon>
        <taxon>Agaricomycetes</taxon>
        <taxon>Agaricomycetidae</taxon>
        <taxon>Agaricales</taxon>
        <taxon>Marasmiineae</taxon>
        <taxon>Mycenaceae</taxon>
        <taxon>Favolaschia</taxon>
    </lineage>
</organism>
<evidence type="ECO:0000313" key="3">
    <source>
        <dbReference type="Proteomes" id="UP001362999"/>
    </source>
</evidence>
<gene>
    <name evidence="2" type="ORF">R3P38DRAFT_3547522</name>
</gene>
<keyword evidence="1" id="KW-0732">Signal</keyword>
<sequence>MVRTWQWIWLYLPAIARSHFSWRWFKSGSAFAHFVSPSIKAPLFELRRPSIAKDWSTFGSAPRRFHINPSSEGNRYASTDNVDAAANIQPRIFKFAEEEDSMQLAMFNFCSIDQVQKGP</sequence>
<feature type="chain" id="PRO_5043642720" evidence="1">
    <location>
        <begin position="19"/>
        <end position="119"/>
    </location>
</feature>
<dbReference type="AlphaFoldDB" id="A0AAW0E214"/>